<dbReference type="Pfam" id="PF02422">
    <property type="entry name" value="Keratin"/>
    <property type="match status" value="1"/>
</dbReference>
<evidence type="ECO:0000256" key="1">
    <source>
        <dbReference type="ARBA" id="ARBA00008702"/>
    </source>
</evidence>
<comment type="subunit">
    <text evidence="2 5">The avian keratins (F-ker, S-ker, C-ker and B-ker) are a complex mixture of very similar polypeptides.</text>
</comment>
<dbReference type="PANTHER" id="PTHR31203:SF1">
    <property type="entry name" value="BETA-KERATIN-RELATED PROTEIN-RELATED"/>
    <property type="match status" value="1"/>
</dbReference>
<dbReference type="PANTHER" id="PTHR31203">
    <property type="entry name" value="BETA-KERATIN-RELATED PROTEIN-RELATED"/>
    <property type="match status" value="1"/>
</dbReference>
<feature type="non-terminal residue" evidence="6">
    <location>
        <position position="1"/>
    </location>
</feature>
<dbReference type="Proteomes" id="UP000542434">
    <property type="component" value="Unassembled WGS sequence"/>
</dbReference>
<comment type="caution">
    <text evidence="6">The sequence shown here is derived from an EMBL/GenBank/DDBJ whole genome shotgun (WGS) entry which is preliminary data.</text>
</comment>
<evidence type="ECO:0000256" key="2">
    <source>
        <dbReference type="ARBA" id="ARBA00011806"/>
    </source>
</evidence>
<dbReference type="AlphaFoldDB" id="A0A7K8UW73"/>
<feature type="non-terminal residue" evidence="6">
    <location>
        <position position="70"/>
    </location>
</feature>
<dbReference type="InterPro" id="IPR003461">
    <property type="entry name" value="Keratin"/>
</dbReference>
<proteinExistence type="inferred from homology"/>
<name>A0A7K8UW73_9STRI</name>
<evidence type="ECO:0000256" key="3">
    <source>
        <dbReference type="ARBA" id="ARBA00022744"/>
    </source>
</evidence>
<sequence length="70" mass="7421">MSWYNQCLSCQPCSQIPLVRAAMSPCVRQCQNSTIIIEPSPMVVTLPGPILSSFPQNIVVGSSAAVGSIL</sequence>
<evidence type="ECO:0000256" key="4">
    <source>
        <dbReference type="ARBA" id="ARBA00022990"/>
    </source>
</evidence>
<keyword evidence="7" id="KW-1185">Reference proteome</keyword>
<dbReference type="GO" id="GO:0005200">
    <property type="term" value="F:structural constituent of cytoskeleton"/>
    <property type="evidence" value="ECO:0007669"/>
    <property type="project" value="InterPro"/>
</dbReference>
<dbReference type="EMBL" id="VWZC01002091">
    <property type="protein sequence ID" value="NXF58701.1"/>
    <property type="molecule type" value="Genomic_DNA"/>
</dbReference>
<organism evidence="6 7">
    <name type="scientific">Ciccaba nigrolineata</name>
    <dbReference type="NCBI Taxonomy" id="1118524"/>
    <lineage>
        <taxon>Eukaryota</taxon>
        <taxon>Metazoa</taxon>
        <taxon>Chordata</taxon>
        <taxon>Craniata</taxon>
        <taxon>Vertebrata</taxon>
        <taxon>Euteleostomi</taxon>
        <taxon>Archelosauria</taxon>
        <taxon>Archosauria</taxon>
        <taxon>Dinosauria</taxon>
        <taxon>Saurischia</taxon>
        <taxon>Theropoda</taxon>
        <taxon>Coelurosauria</taxon>
        <taxon>Aves</taxon>
        <taxon>Neognathae</taxon>
        <taxon>Neoaves</taxon>
        <taxon>Telluraves</taxon>
        <taxon>Strigiformes</taxon>
        <taxon>Strigidae</taxon>
        <taxon>Ciccaba</taxon>
    </lineage>
</organism>
<gene>
    <name evidence="6" type="primary">Krf1_2</name>
    <name evidence="6" type="ORF">CICNIG_R03003</name>
</gene>
<dbReference type="GO" id="GO:0005882">
    <property type="term" value="C:intermediate filament"/>
    <property type="evidence" value="ECO:0007669"/>
    <property type="project" value="UniProtKB-KW"/>
</dbReference>
<evidence type="ECO:0000256" key="5">
    <source>
        <dbReference type="RuleBase" id="RU364002"/>
    </source>
</evidence>
<keyword evidence="4" id="KW-0007">Acetylation</keyword>
<keyword evidence="3 5" id="KW-0416">Keratin</keyword>
<accession>A0A7K8UW73</accession>
<comment type="similarity">
    <text evidence="1 5">Belongs to the avian keratin family.</text>
</comment>
<evidence type="ECO:0000313" key="6">
    <source>
        <dbReference type="EMBL" id="NXF58701.1"/>
    </source>
</evidence>
<protein>
    <recommendedName>
        <fullName evidence="5">Keratin</fullName>
    </recommendedName>
</protein>
<evidence type="ECO:0000313" key="7">
    <source>
        <dbReference type="Proteomes" id="UP000542434"/>
    </source>
</evidence>
<reference evidence="6 7" key="1">
    <citation type="submission" date="2019-09" db="EMBL/GenBank/DDBJ databases">
        <title>Bird 10,000 Genomes (B10K) Project - Family phase.</title>
        <authorList>
            <person name="Zhang G."/>
        </authorList>
    </citation>
    <scope>NUCLEOTIDE SEQUENCE [LARGE SCALE GENOMIC DNA]</scope>
    <source>
        <strain evidence="6">B10K-DU-001-07</strain>
        <tissue evidence="6">Muscle</tissue>
    </source>
</reference>